<dbReference type="InterPro" id="IPR027417">
    <property type="entry name" value="P-loop_NTPase"/>
</dbReference>
<evidence type="ECO:0000256" key="3">
    <source>
        <dbReference type="ARBA" id="ARBA00022771"/>
    </source>
</evidence>
<evidence type="ECO:0000256" key="5">
    <source>
        <dbReference type="ARBA" id="ARBA00022833"/>
    </source>
</evidence>
<dbReference type="PROSITE" id="PS50089">
    <property type="entry name" value="ZF_RING_2"/>
    <property type="match status" value="1"/>
</dbReference>
<dbReference type="InterPro" id="IPR052583">
    <property type="entry name" value="ATP-helicase/E3_Ub-Ligase"/>
</dbReference>
<dbReference type="PROSITE" id="PS51192">
    <property type="entry name" value="HELICASE_ATP_BIND_1"/>
    <property type="match status" value="1"/>
</dbReference>
<evidence type="ECO:0000256" key="7">
    <source>
        <dbReference type="PROSITE-ProRule" id="PRU00175"/>
    </source>
</evidence>
<dbReference type="InterPro" id="IPR059033">
    <property type="entry name" value="C144_05_dom"/>
</dbReference>
<name>A0A8H7XWX2_PSICU</name>
<feature type="compositionally biased region" description="Basic and acidic residues" evidence="8">
    <location>
        <begin position="853"/>
        <end position="877"/>
    </location>
</feature>
<dbReference type="InterPro" id="IPR049730">
    <property type="entry name" value="SNF2/RAD54-like_C"/>
</dbReference>
<feature type="domain" description="RING-type" evidence="9">
    <location>
        <begin position="1276"/>
        <end position="1316"/>
    </location>
</feature>
<dbReference type="EMBL" id="JAFIQS010000007">
    <property type="protein sequence ID" value="KAG5167446.1"/>
    <property type="molecule type" value="Genomic_DNA"/>
</dbReference>
<dbReference type="Pfam" id="PF00176">
    <property type="entry name" value="SNF2-rel_dom"/>
    <property type="match status" value="1"/>
</dbReference>
<feature type="region of interest" description="Disordered" evidence="8">
    <location>
        <begin position="500"/>
        <end position="524"/>
    </location>
</feature>
<evidence type="ECO:0000256" key="1">
    <source>
        <dbReference type="ARBA" id="ARBA00022723"/>
    </source>
</evidence>
<comment type="caution">
    <text evidence="11">The sequence shown here is derived from an EMBL/GenBank/DDBJ whole genome shotgun (WGS) entry which is preliminary data.</text>
</comment>
<evidence type="ECO:0000259" key="9">
    <source>
        <dbReference type="PROSITE" id="PS50089"/>
    </source>
</evidence>
<keyword evidence="4" id="KW-0378">Hydrolase</keyword>
<keyword evidence="3 7" id="KW-0863">Zinc-finger</keyword>
<keyword evidence="2" id="KW-0547">Nucleotide-binding</keyword>
<keyword evidence="1" id="KW-0479">Metal-binding</keyword>
<dbReference type="Gene3D" id="3.30.40.10">
    <property type="entry name" value="Zinc/RING finger domain, C3HC4 (zinc finger)"/>
    <property type="match status" value="1"/>
</dbReference>
<reference evidence="11" key="1">
    <citation type="submission" date="2021-02" db="EMBL/GenBank/DDBJ databases">
        <title>Psilocybe cubensis genome.</title>
        <authorList>
            <person name="Mckernan K.J."/>
            <person name="Crawford S."/>
            <person name="Trippe A."/>
            <person name="Kane L.T."/>
            <person name="Mclaughlin S."/>
        </authorList>
    </citation>
    <scope>NUCLEOTIDE SEQUENCE [LARGE SCALE GENOMIC DNA]</scope>
    <source>
        <strain evidence="11">MGC-MH-2018</strain>
    </source>
</reference>
<dbReference type="InterPro" id="IPR014001">
    <property type="entry name" value="Helicase_ATP-bd"/>
</dbReference>
<dbReference type="Gene3D" id="3.40.50.300">
    <property type="entry name" value="P-loop containing nucleotide triphosphate hydrolases"/>
    <property type="match status" value="1"/>
</dbReference>
<feature type="compositionally biased region" description="Acidic residues" evidence="8">
    <location>
        <begin position="878"/>
        <end position="889"/>
    </location>
</feature>
<dbReference type="SMART" id="SM00487">
    <property type="entry name" value="DEXDc"/>
    <property type="match status" value="1"/>
</dbReference>
<organism evidence="11">
    <name type="scientific">Psilocybe cubensis</name>
    <name type="common">Psychedelic mushroom</name>
    <name type="synonym">Stropharia cubensis</name>
    <dbReference type="NCBI Taxonomy" id="181762"/>
    <lineage>
        <taxon>Eukaryota</taxon>
        <taxon>Fungi</taxon>
        <taxon>Dikarya</taxon>
        <taxon>Basidiomycota</taxon>
        <taxon>Agaricomycotina</taxon>
        <taxon>Agaricomycetes</taxon>
        <taxon>Agaricomycetidae</taxon>
        <taxon>Agaricales</taxon>
        <taxon>Agaricineae</taxon>
        <taxon>Strophariaceae</taxon>
        <taxon>Psilocybe</taxon>
    </lineage>
</organism>
<dbReference type="PANTHER" id="PTHR45865:SF1">
    <property type="entry name" value="E3 UBIQUITIN-PROTEIN LIGASE SHPRH"/>
    <property type="match status" value="1"/>
</dbReference>
<proteinExistence type="predicted"/>
<dbReference type="InterPro" id="IPR000330">
    <property type="entry name" value="SNF2_N"/>
</dbReference>
<dbReference type="GO" id="GO:0008270">
    <property type="term" value="F:zinc ion binding"/>
    <property type="evidence" value="ECO:0007669"/>
    <property type="project" value="UniProtKB-KW"/>
</dbReference>
<dbReference type="InterPro" id="IPR013083">
    <property type="entry name" value="Znf_RING/FYVE/PHD"/>
</dbReference>
<dbReference type="SUPFAM" id="SSF52540">
    <property type="entry name" value="P-loop containing nucleoside triphosphate hydrolases"/>
    <property type="match status" value="2"/>
</dbReference>
<feature type="region of interest" description="Disordered" evidence="8">
    <location>
        <begin position="44"/>
        <end position="86"/>
    </location>
</feature>
<sequence>MREIVSNHQLCVRTYPTNQNDAFVPNVNVALLTRLIHDGTANLLPGRDLKGKRKASNDIEQEERESKRARNSANLTSNTKESTQQYRVTVSYPTISSLRSQDMPHHGEMAPILHHLLNIHYDSDLTQDIGFARPDPVSLDIWNREDDELQAALLALNGSSLDLGIVRITQDGEHVVIVSGKGEWLLTTPSLRIDANSHDIQSESAVDLLLAIRTLQLMGRSHLEAKLKVLPPSESFFFSLQLEYTASIVLPAIMKPFSSKRVSKKDVHSRQDARRRFLTAAWVYDDMHDSGGKAMTVSSFYSTMGPAPPLPSPEATKAMQPVALSSTLLPFQLRSVAWLLEREGISVTSDGKLVPQESSGQFSFWSEVKDGERTWYYNRLSGELAEEAPELPTIHGAMLAEEPGLGKTVETIALMLLNPAPKDWNPSLTRWDPDGHLDVKAIKSTLIVTPPSLASQWKTELANHAPSLKVLMYDGWTKVKVPISKTKWGLERFKKVELESRPKKKGKSKARNVEEDGSNSRSDDGEVLEWCEYVHQFDVVITTYNVLRSEIHVARPPPDRPKREEASYHTSSRLRSPLVMVEWKRVVMDEVQMVGGGQAAEMVSLIPRLSSLAVSGTPAKSQMSDLIHVLKFLRIDQLVGDLRLWNRLLKPGFAKDFAAFLKHYGIRTMKSCVTSELTIPQQTRYLVGIDLGRVEQHVYDQTLEAILQQLGLDARGIAATEGWQVNGNLLRSAIRRLRGICTHPQVGQLQKRGDGLYKPGALKTIDAVLQSMRDQNWKNLMEDWKAKIQLMIRYAQLQQKDDTVPNHQQNALRTLVLVEEDTNKHLEEIKDALTKHDAKGKILIEEAAQLRQQREVSAEAGEPNEKGKGKARDSADGREDDGGEDEDPEEKGLPKTPAGEEHRVKRRTLKSRLREGYVLLHRVKFLQGDVYHVLGRSNDEDAAYQAAEQLRRQLLKVTENEAAKAMSMLNGPNLKPTVTLNDLIIELPLLGKGGIRSTDLMEEANTIVDEVLNDQSDLTWEWRTHIMELLTKPLNPGGAEDDVDGQEYQRTLDDQGEAETYLQAYAAILSDRREALVNERTLLAAHEVREKQVRQTKAALKAATAAAEALDVPEGLDIKPEHEVLHEELSSQRKDILIRLDGRSVKSILIDLNGVAVKILQENNPEKVIVREAIDKLRRFISEQNSLYEKLDADLALLRKAFNQRILYFRQLQEISDSVADVEWEEASAADAGLACVTEKNELEAKINTTRARQRYLDNLAKNQDEGIMDEDDKTCILCRSEFIRGFITQCAHVFCEGCMRAWLLRKEGKTCPVCRVAINPDSVQRFTVNAAQIEPPPQPVLGEPAPQSRRQIEYNRIDPAIFKDIQTMETYGDFGSKIQTLIRHISYIKHIDPGAKSIVFSAWADSLHIVERAFSENGIPCLRIDQGSKNAAEKFAADPDILVLLLHGERENAGLNVTCASRVFLLESVVHHSFEIQAIARIDRLGQTRPTEVYCYYAEGTIERNILDLAARKGLSLYTKENSHGTVNVSPFNQDNEQDVDNPERRKGQQRGDFIHKIDDMLSILFPHMFEDLEYLLPPSVALPFDPSIDEVHDVTMADNVSASITRALNHAPNSATTNVVAGPSRLR</sequence>
<evidence type="ECO:0000259" key="10">
    <source>
        <dbReference type="PROSITE" id="PS51192"/>
    </source>
</evidence>
<dbReference type="SUPFAM" id="SSF57850">
    <property type="entry name" value="RING/U-box"/>
    <property type="match status" value="1"/>
</dbReference>
<dbReference type="GO" id="GO:0061630">
    <property type="term" value="F:ubiquitin protein ligase activity"/>
    <property type="evidence" value="ECO:0007669"/>
    <property type="project" value="TreeGrafter"/>
</dbReference>
<dbReference type="SMART" id="SM00184">
    <property type="entry name" value="RING"/>
    <property type="match status" value="1"/>
</dbReference>
<evidence type="ECO:0000256" key="2">
    <source>
        <dbReference type="ARBA" id="ARBA00022741"/>
    </source>
</evidence>
<dbReference type="GO" id="GO:0006974">
    <property type="term" value="P:DNA damage response"/>
    <property type="evidence" value="ECO:0007669"/>
    <property type="project" value="TreeGrafter"/>
</dbReference>
<dbReference type="InterPro" id="IPR017907">
    <property type="entry name" value="Znf_RING_CS"/>
</dbReference>
<dbReference type="GO" id="GO:0005524">
    <property type="term" value="F:ATP binding"/>
    <property type="evidence" value="ECO:0007669"/>
    <property type="project" value="InterPro"/>
</dbReference>
<keyword evidence="5" id="KW-0862">Zinc</keyword>
<keyword evidence="6" id="KW-0067">ATP-binding</keyword>
<dbReference type="PROSITE" id="PS00518">
    <property type="entry name" value="ZF_RING_1"/>
    <property type="match status" value="1"/>
</dbReference>
<dbReference type="Pfam" id="PF26021">
    <property type="entry name" value="Ferritin_C144_05"/>
    <property type="match status" value="1"/>
</dbReference>
<dbReference type="GO" id="GO:0005634">
    <property type="term" value="C:nucleus"/>
    <property type="evidence" value="ECO:0007669"/>
    <property type="project" value="TreeGrafter"/>
</dbReference>
<dbReference type="InterPro" id="IPR001841">
    <property type="entry name" value="Znf_RING"/>
</dbReference>
<dbReference type="InterPro" id="IPR038718">
    <property type="entry name" value="SNF2-like_sf"/>
</dbReference>
<evidence type="ECO:0000256" key="8">
    <source>
        <dbReference type="SAM" id="MobiDB-lite"/>
    </source>
</evidence>
<feature type="region of interest" description="Disordered" evidence="8">
    <location>
        <begin position="1527"/>
        <end position="1551"/>
    </location>
</feature>
<dbReference type="CDD" id="cd18793">
    <property type="entry name" value="SF2_C_SNF"/>
    <property type="match status" value="1"/>
</dbReference>
<gene>
    <name evidence="11" type="ORF">JR316_007796</name>
</gene>
<feature type="domain" description="Helicase ATP-binding" evidence="10">
    <location>
        <begin position="388"/>
        <end position="636"/>
    </location>
</feature>
<feature type="compositionally biased region" description="Polar residues" evidence="8">
    <location>
        <begin position="71"/>
        <end position="86"/>
    </location>
</feature>
<dbReference type="PANTHER" id="PTHR45865">
    <property type="entry name" value="E3 UBIQUITIN-PROTEIN LIGASE SHPRH FAMILY MEMBER"/>
    <property type="match status" value="1"/>
</dbReference>
<evidence type="ECO:0000256" key="6">
    <source>
        <dbReference type="ARBA" id="ARBA00022840"/>
    </source>
</evidence>
<dbReference type="Pfam" id="PF13920">
    <property type="entry name" value="zf-C3HC4_3"/>
    <property type="match status" value="1"/>
</dbReference>
<evidence type="ECO:0000256" key="4">
    <source>
        <dbReference type="ARBA" id="ARBA00022801"/>
    </source>
</evidence>
<feature type="compositionally biased region" description="Basic and acidic residues" evidence="8">
    <location>
        <begin position="890"/>
        <end position="903"/>
    </location>
</feature>
<feature type="compositionally biased region" description="Polar residues" evidence="8">
    <location>
        <begin position="1527"/>
        <end position="1536"/>
    </location>
</feature>
<feature type="region of interest" description="Disordered" evidence="8">
    <location>
        <begin position="853"/>
        <end position="907"/>
    </location>
</feature>
<protein>
    <submittedName>
        <fullName evidence="11">Uncharacterized protein</fullName>
    </submittedName>
</protein>
<evidence type="ECO:0000313" key="11">
    <source>
        <dbReference type="EMBL" id="KAG5167446.1"/>
    </source>
</evidence>
<dbReference type="GO" id="GO:0000209">
    <property type="term" value="P:protein polyubiquitination"/>
    <property type="evidence" value="ECO:0007669"/>
    <property type="project" value="TreeGrafter"/>
</dbReference>
<dbReference type="GO" id="GO:0016787">
    <property type="term" value="F:hydrolase activity"/>
    <property type="evidence" value="ECO:0007669"/>
    <property type="project" value="UniProtKB-KW"/>
</dbReference>
<accession>A0A8H7XWX2</accession>
<dbReference type="Gene3D" id="3.40.50.10810">
    <property type="entry name" value="Tandem AAA-ATPase domain"/>
    <property type="match status" value="1"/>
</dbReference>